<evidence type="ECO:0000256" key="1">
    <source>
        <dbReference type="SAM" id="Phobius"/>
    </source>
</evidence>
<dbReference type="STRING" id="1763535.LPB072_16295"/>
<sequence length="157" mass="17236">MRWLFVAAVLGFVVGVLFILVQPFFGMDTLTSRHAAAYQQLGGWSATPAMLMAWFAHLAVSVVYGLMGGLVVWAVSRLSIVALWTLVFTWVTTVIAPPANALIVQLVSFQQIDPGKLPALNFNFDEKLALHLVVFAAIIGPLYAYRKMKPVDRSDAL</sequence>
<keyword evidence="1" id="KW-0472">Membrane</keyword>
<feature type="transmembrane region" description="Helical" evidence="1">
    <location>
        <begin position="53"/>
        <end position="75"/>
    </location>
</feature>
<dbReference type="KEGG" id="hyl:LPB072_16295"/>
<organism evidence="2 3">
    <name type="scientific">Hydrogenophaga crassostreae</name>
    <dbReference type="NCBI Taxonomy" id="1763535"/>
    <lineage>
        <taxon>Bacteria</taxon>
        <taxon>Pseudomonadati</taxon>
        <taxon>Pseudomonadota</taxon>
        <taxon>Betaproteobacteria</taxon>
        <taxon>Burkholderiales</taxon>
        <taxon>Comamonadaceae</taxon>
        <taxon>Hydrogenophaga</taxon>
    </lineage>
</organism>
<feature type="transmembrane region" description="Helical" evidence="1">
    <location>
        <begin position="128"/>
        <end position="145"/>
    </location>
</feature>
<name>A0A1D8P2X8_9BURK</name>
<evidence type="ECO:0000313" key="3">
    <source>
        <dbReference type="Proteomes" id="UP000185680"/>
    </source>
</evidence>
<protein>
    <submittedName>
        <fullName evidence="2">Uncharacterized protein</fullName>
    </submittedName>
</protein>
<evidence type="ECO:0000313" key="2">
    <source>
        <dbReference type="EMBL" id="AOW15725.1"/>
    </source>
</evidence>
<dbReference type="AlphaFoldDB" id="A0A1D8P2X8"/>
<dbReference type="Proteomes" id="UP000185680">
    <property type="component" value="Chromosome"/>
</dbReference>
<reference evidence="2 3" key="1">
    <citation type="submission" date="2016-10" db="EMBL/GenBank/DDBJ databases">
        <title>Hydorgenophaga sp. LPB0072 isolated from gastropod.</title>
        <authorList>
            <person name="Kim E."/>
            <person name="Yi H."/>
        </authorList>
    </citation>
    <scope>NUCLEOTIDE SEQUENCE [LARGE SCALE GENOMIC DNA]</scope>
    <source>
        <strain evidence="2 3">LPB0072</strain>
    </source>
</reference>
<gene>
    <name evidence="2" type="ORF">LPB072_16295</name>
</gene>
<accession>A0A1D8P2X8</accession>
<keyword evidence="1" id="KW-1133">Transmembrane helix</keyword>
<feature type="transmembrane region" description="Helical" evidence="1">
    <location>
        <begin position="82"/>
        <end position="108"/>
    </location>
</feature>
<dbReference type="EMBL" id="CP017476">
    <property type="protein sequence ID" value="AOW15725.1"/>
    <property type="molecule type" value="Genomic_DNA"/>
</dbReference>
<keyword evidence="1" id="KW-0812">Transmembrane</keyword>
<proteinExistence type="predicted"/>